<comment type="caution">
    <text evidence="9">The sequence shown here is derived from an EMBL/GenBank/DDBJ whole genome shotgun (WGS) entry which is preliminary data.</text>
</comment>
<evidence type="ECO:0000256" key="6">
    <source>
        <dbReference type="ARBA" id="ARBA00023136"/>
    </source>
</evidence>
<evidence type="ECO:0000313" key="9">
    <source>
        <dbReference type="EMBL" id="MBS8259121.1"/>
    </source>
</evidence>
<evidence type="ECO:0000256" key="5">
    <source>
        <dbReference type="ARBA" id="ARBA00022989"/>
    </source>
</evidence>
<evidence type="ECO:0000256" key="7">
    <source>
        <dbReference type="ARBA" id="ARBA00024033"/>
    </source>
</evidence>
<keyword evidence="3" id="KW-0808">Transferase</keyword>
<dbReference type="GO" id="GO:0005886">
    <property type="term" value="C:plasma membrane"/>
    <property type="evidence" value="ECO:0007669"/>
    <property type="project" value="UniProtKB-SubCell"/>
</dbReference>
<accession>A0A944C7U0</accession>
<feature type="transmembrane region" description="Helical" evidence="8">
    <location>
        <begin position="358"/>
        <end position="382"/>
    </location>
</feature>
<dbReference type="EMBL" id="QTKU01000001">
    <property type="protein sequence ID" value="MBS8259121.1"/>
    <property type="molecule type" value="Genomic_DNA"/>
</dbReference>
<feature type="transmembrane region" description="Helical" evidence="8">
    <location>
        <begin position="295"/>
        <end position="312"/>
    </location>
</feature>
<evidence type="ECO:0000313" key="10">
    <source>
        <dbReference type="Proteomes" id="UP000705379"/>
    </source>
</evidence>
<sequence length="423" mass="45990">MSFSSEFRRSESAVLFPVFPTFSRIQKAELLLPGGTIFMLSIVLGSMITILAVWVNFSGIFVLPASLGAAENEDIAAFYRAGQLAGLGQAAQSYIPEVFQEPFSESNKNLLFLNPPHALLFMQPFASLTYPMAKVTYLVVSALALVGLAFCWAPKSALSAFVLLALSPGIFFTLDYLQLSPIVTFCLTYALLNAGKRPVLSGLLLAFATIKPQYGLLVPVFLAARGYWKTILVATIAALLLMLLSVVIYQLSIWTAFVGSLVSGGHATQAGFLLDLMPTVHTMAGKLGAPDSVRLLTQVTAIFLSACLIWYVRDIGSREERVGVTLLAAAFAAPSFMMYDWLHVSVALLLLATGRASWPLWFQLVAGLLWIAPYVAVFLVHIDPNATSWFTGFMPLLTGFVLFGAVWLLDRTGNVQTTPRPVQ</sequence>
<dbReference type="Pfam" id="PF09594">
    <property type="entry name" value="GT87"/>
    <property type="match status" value="1"/>
</dbReference>
<keyword evidence="6 8" id="KW-0472">Membrane</keyword>
<feature type="transmembrane region" description="Helical" evidence="8">
    <location>
        <begin position="135"/>
        <end position="153"/>
    </location>
</feature>
<comment type="similarity">
    <text evidence="7">Belongs to the glycosyltransferase 87 family.</text>
</comment>
<feature type="transmembrane region" description="Helical" evidence="8">
    <location>
        <begin position="324"/>
        <end position="352"/>
    </location>
</feature>
<feature type="transmembrane region" description="Helical" evidence="8">
    <location>
        <begin position="231"/>
        <end position="251"/>
    </location>
</feature>
<feature type="transmembrane region" description="Helical" evidence="8">
    <location>
        <begin position="30"/>
        <end position="55"/>
    </location>
</feature>
<evidence type="ECO:0000256" key="2">
    <source>
        <dbReference type="ARBA" id="ARBA00022475"/>
    </source>
</evidence>
<gene>
    <name evidence="9" type="ORF">DYI23_02715</name>
</gene>
<comment type="subcellular location">
    <subcellularLocation>
        <location evidence="1">Cell membrane</location>
        <topology evidence="1">Multi-pass membrane protein</topology>
    </subcellularLocation>
</comment>
<reference evidence="9" key="2">
    <citation type="journal article" date="2021" name="Microorganisms">
        <title>Bacterial Dimethylsulfoniopropionate Biosynthesis in the East China Sea.</title>
        <authorList>
            <person name="Liu J."/>
            <person name="Zhang Y."/>
            <person name="Liu J."/>
            <person name="Zhong H."/>
            <person name="Williams B.T."/>
            <person name="Zheng Y."/>
            <person name="Curson A.R.J."/>
            <person name="Sun C."/>
            <person name="Sun H."/>
            <person name="Song D."/>
            <person name="Wagner Mackenzie B."/>
            <person name="Bermejo Martinez A."/>
            <person name="Todd J.D."/>
            <person name="Zhang X.H."/>
        </authorList>
    </citation>
    <scope>NUCLEOTIDE SEQUENCE</scope>
    <source>
        <strain evidence="9">AESS21</strain>
    </source>
</reference>
<evidence type="ECO:0000256" key="8">
    <source>
        <dbReference type="SAM" id="Phobius"/>
    </source>
</evidence>
<dbReference type="InterPro" id="IPR018584">
    <property type="entry name" value="GT87"/>
</dbReference>
<evidence type="ECO:0000256" key="1">
    <source>
        <dbReference type="ARBA" id="ARBA00004651"/>
    </source>
</evidence>
<evidence type="ECO:0000256" key="3">
    <source>
        <dbReference type="ARBA" id="ARBA00022679"/>
    </source>
</evidence>
<keyword evidence="4 8" id="KW-0812">Transmembrane</keyword>
<feature type="transmembrane region" description="Helical" evidence="8">
    <location>
        <begin position="389"/>
        <end position="409"/>
    </location>
</feature>
<dbReference type="GO" id="GO:0016758">
    <property type="term" value="F:hexosyltransferase activity"/>
    <property type="evidence" value="ECO:0007669"/>
    <property type="project" value="InterPro"/>
</dbReference>
<feature type="transmembrane region" description="Helical" evidence="8">
    <location>
        <begin position="160"/>
        <end position="179"/>
    </location>
</feature>
<keyword evidence="5 8" id="KW-1133">Transmembrane helix</keyword>
<protein>
    <submittedName>
        <fullName evidence="9">DUF2029 domain-containing protein</fullName>
    </submittedName>
</protein>
<proteinExistence type="inferred from homology"/>
<dbReference type="AlphaFoldDB" id="A0A944C7U0"/>
<dbReference type="Proteomes" id="UP000705379">
    <property type="component" value="Unassembled WGS sequence"/>
</dbReference>
<evidence type="ECO:0000256" key="4">
    <source>
        <dbReference type="ARBA" id="ARBA00022692"/>
    </source>
</evidence>
<keyword evidence="2" id="KW-1003">Cell membrane</keyword>
<organism evidence="9 10">
    <name type="scientific">Roseibium polysiphoniae</name>
    <dbReference type="NCBI Taxonomy" id="2571221"/>
    <lineage>
        <taxon>Bacteria</taxon>
        <taxon>Pseudomonadati</taxon>
        <taxon>Pseudomonadota</taxon>
        <taxon>Alphaproteobacteria</taxon>
        <taxon>Hyphomicrobiales</taxon>
        <taxon>Stappiaceae</taxon>
        <taxon>Roseibium</taxon>
    </lineage>
</organism>
<reference evidence="9" key="1">
    <citation type="submission" date="2018-08" db="EMBL/GenBank/DDBJ databases">
        <authorList>
            <person name="Jin W."/>
            <person name="Wang H."/>
            <person name="Yang Y."/>
            <person name="Li M."/>
            <person name="Liu J."/>
        </authorList>
    </citation>
    <scope>NUCLEOTIDE SEQUENCE</scope>
    <source>
        <strain evidence="9">AESS21</strain>
    </source>
</reference>
<feature type="transmembrane region" description="Helical" evidence="8">
    <location>
        <begin position="199"/>
        <end position="224"/>
    </location>
</feature>
<name>A0A944C7U0_9HYPH</name>